<evidence type="ECO:0000313" key="3">
    <source>
        <dbReference type="Proteomes" id="UP000182985"/>
    </source>
</evidence>
<reference evidence="2 3" key="1">
    <citation type="submission" date="2016-10" db="EMBL/GenBank/DDBJ databases">
        <title>The Draft Genome Sequence of the Potato Rhizosphere Bacteria Ochrobactrum sp. IPA7.2.</title>
        <authorList>
            <person name="Gogoleva N.E."/>
            <person name="Khlopko Y.A."/>
            <person name="Burygin G.L."/>
            <person name="Plotnikov A.O."/>
        </authorList>
    </citation>
    <scope>NUCLEOTIDE SEQUENCE [LARGE SCALE GENOMIC DNA]</scope>
    <source>
        <strain evidence="2 3">IPA7.2</strain>
    </source>
</reference>
<gene>
    <name evidence="2" type="ORF">BLA27_02185</name>
</gene>
<comment type="caution">
    <text evidence="2">The sequence shown here is derived from an EMBL/GenBank/DDBJ whole genome shotgun (WGS) entry which is preliminary data.</text>
</comment>
<feature type="compositionally biased region" description="Basic and acidic residues" evidence="1">
    <location>
        <begin position="67"/>
        <end position="79"/>
    </location>
</feature>
<protein>
    <submittedName>
        <fullName evidence="2">Uncharacterized protein</fullName>
    </submittedName>
</protein>
<organism evidence="2 3">
    <name type="scientific">Brucella cytisi</name>
    <dbReference type="NCBI Taxonomy" id="407152"/>
    <lineage>
        <taxon>Bacteria</taxon>
        <taxon>Pseudomonadati</taxon>
        <taxon>Pseudomonadota</taxon>
        <taxon>Alphaproteobacteria</taxon>
        <taxon>Hyphomicrobiales</taxon>
        <taxon>Brucellaceae</taxon>
        <taxon>Brucella/Ochrobactrum group</taxon>
        <taxon>Brucella</taxon>
    </lineage>
</organism>
<dbReference type="RefSeq" id="WP_071630241.1">
    <property type="nucleotide sequence ID" value="NZ_JBCAUP010000043.1"/>
</dbReference>
<proteinExistence type="predicted"/>
<dbReference type="AlphaFoldDB" id="A0A1J6HR73"/>
<dbReference type="EMBL" id="MOEC01000002">
    <property type="protein sequence ID" value="OIS94835.1"/>
    <property type="molecule type" value="Genomic_DNA"/>
</dbReference>
<evidence type="ECO:0000256" key="1">
    <source>
        <dbReference type="SAM" id="MobiDB-lite"/>
    </source>
</evidence>
<accession>A0A1J6HR73</accession>
<keyword evidence="3" id="KW-1185">Reference proteome</keyword>
<dbReference type="OrthoDB" id="8283260at2"/>
<evidence type="ECO:0000313" key="2">
    <source>
        <dbReference type="EMBL" id="OIS94835.1"/>
    </source>
</evidence>
<feature type="region of interest" description="Disordered" evidence="1">
    <location>
        <begin position="57"/>
        <end position="79"/>
    </location>
</feature>
<dbReference type="Proteomes" id="UP000182985">
    <property type="component" value="Unassembled WGS sequence"/>
</dbReference>
<sequence length="79" mass="9187">MSSKIIRPYFGPTDFRMMREILRRAGYRLYDTAENRAAHLAAAKLLIQEFQFGRSPSRAMSKLSRRHTTENRDESPAVI</sequence>
<name>A0A1J6HR73_9HYPH</name>